<sequence>MPPAKSTVDVPVWVRAAFGHAVVQHLADKVGADVLHLKGAATDVDLRTRPEGGSDADVLVRPAHIPALTPAARKNVEVAATPTRQGCSPPALRASALTPLKANAHGLPVVALRVGGYLDPFEEGRSGLFFDRVSVEAIRQARRGGSVARLGRRGDPGARGVVRRAELRRADPC</sequence>
<organism evidence="1 2">
    <name type="scientific">Ornithinimicrobium cerasi</name>
    <dbReference type="NCBI Taxonomy" id="2248773"/>
    <lineage>
        <taxon>Bacteria</taxon>
        <taxon>Bacillati</taxon>
        <taxon>Actinomycetota</taxon>
        <taxon>Actinomycetes</taxon>
        <taxon>Micrococcales</taxon>
        <taxon>Ornithinimicrobiaceae</taxon>
        <taxon>Ornithinimicrobium</taxon>
    </lineage>
</organism>
<gene>
    <name evidence="1" type="ORF">SAMN05421879_1171</name>
</gene>
<dbReference type="SUPFAM" id="SSF53756">
    <property type="entry name" value="UDP-Glycosyltransferase/glycogen phosphorylase"/>
    <property type="match status" value="1"/>
</dbReference>
<dbReference type="Gene3D" id="3.40.50.2000">
    <property type="entry name" value="Glycogen Phosphorylase B"/>
    <property type="match status" value="1"/>
</dbReference>
<dbReference type="RefSeq" id="WP_097189190.1">
    <property type="nucleotide sequence ID" value="NZ_OBQK01000017.1"/>
</dbReference>
<protein>
    <submittedName>
        <fullName evidence="1">Uncharacterized protein</fullName>
    </submittedName>
</protein>
<dbReference type="Proteomes" id="UP000219688">
    <property type="component" value="Unassembled WGS sequence"/>
</dbReference>
<name>A0A285VUN9_9MICO</name>
<dbReference type="AlphaFoldDB" id="A0A285VUN9"/>
<reference evidence="2" key="1">
    <citation type="submission" date="2017-08" db="EMBL/GenBank/DDBJ databases">
        <authorList>
            <person name="Varghese N."/>
            <person name="Submissions S."/>
        </authorList>
    </citation>
    <scope>NUCLEOTIDE SEQUENCE [LARGE SCALE GENOMIC DNA]</scope>
    <source>
        <strain evidence="2">USBA17B2</strain>
    </source>
</reference>
<evidence type="ECO:0000313" key="2">
    <source>
        <dbReference type="Proteomes" id="UP000219688"/>
    </source>
</evidence>
<accession>A0A285VUN9</accession>
<keyword evidence="2" id="KW-1185">Reference proteome</keyword>
<evidence type="ECO:0000313" key="1">
    <source>
        <dbReference type="EMBL" id="SOC57800.1"/>
    </source>
</evidence>
<proteinExistence type="predicted"/>
<dbReference type="EMBL" id="OBQK01000017">
    <property type="protein sequence ID" value="SOC57800.1"/>
    <property type="molecule type" value="Genomic_DNA"/>
</dbReference>